<evidence type="ECO:0000256" key="1">
    <source>
        <dbReference type="SAM" id="Phobius"/>
    </source>
</evidence>
<organism evidence="3 4">
    <name type="scientific">Bacteroides caccae</name>
    <dbReference type="NCBI Taxonomy" id="47678"/>
    <lineage>
        <taxon>Bacteria</taxon>
        <taxon>Pseudomonadati</taxon>
        <taxon>Bacteroidota</taxon>
        <taxon>Bacteroidia</taxon>
        <taxon>Bacteroidales</taxon>
        <taxon>Bacteroidaceae</taxon>
        <taxon>Bacteroides</taxon>
    </lineage>
</organism>
<feature type="transmembrane region" description="Helical" evidence="1">
    <location>
        <begin position="6"/>
        <end position="27"/>
    </location>
</feature>
<evidence type="ECO:0000313" key="3">
    <source>
        <dbReference type="EMBL" id="CUP60438.1"/>
    </source>
</evidence>
<keyword evidence="1" id="KW-1133">Transmembrane helix</keyword>
<dbReference type="Proteomes" id="UP000095657">
    <property type="component" value="Unassembled WGS sequence"/>
</dbReference>
<keyword evidence="1" id="KW-0812">Transmembrane</keyword>
<keyword evidence="1" id="KW-0472">Membrane</keyword>
<dbReference type="EMBL" id="CZBL01000001">
    <property type="protein sequence ID" value="CUP45643.1"/>
    <property type="molecule type" value="Genomic_DNA"/>
</dbReference>
<dbReference type="EMBL" id="CZAI01000006">
    <property type="protein sequence ID" value="CUP60438.1"/>
    <property type="molecule type" value="Genomic_DNA"/>
</dbReference>
<sequence>MRSEAWTPFSLFFIIGFILMMCLLLLIDRFFIIWFKQKSVWIVEIVLIILVLIYVFKESTLF</sequence>
<protein>
    <submittedName>
        <fullName evidence="3">Uncharacterized protein</fullName>
    </submittedName>
</protein>
<feature type="transmembrane region" description="Helical" evidence="1">
    <location>
        <begin position="39"/>
        <end position="56"/>
    </location>
</feature>
<evidence type="ECO:0000313" key="2">
    <source>
        <dbReference type="EMBL" id="CUP45643.1"/>
    </source>
</evidence>
<accession>A0A174PP57</accession>
<evidence type="ECO:0000313" key="4">
    <source>
        <dbReference type="Proteomes" id="UP000095657"/>
    </source>
</evidence>
<dbReference type="AlphaFoldDB" id="A0A174PP57"/>
<dbReference type="STRING" id="47678.ERS852494_02616"/>
<dbReference type="Proteomes" id="UP000095725">
    <property type="component" value="Unassembled WGS sequence"/>
</dbReference>
<gene>
    <name evidence="3" type="ORF">ERS852494_02616</name>
    <name evidence="2" type="ORF">ERS852558_00259</name>
</gene>
<name>A0A174PP57_9BACE</name>
<reference evidence="4 5" key="1">
    <citation type="submission" date="2015-09" db="EMBL/GenBank/DDBJ databases">
        <authorList>
            <consortium name="Pathogen Informatics"/>
        </authorList>
    </citation>
    <scope>NUCLEOTIDE SEQUENCE [LARGE SCALE GENOMIC DNA]</scope>
    <source>
        <strain evidence="3 4">2789STDY5834880</strain>
        <strain evidence="2 5">2789STDY5834946</strain>
    </source>
</reference>
<proteinExistence type="predicted"/>
<evidence type="ECO:0000313" key="5">
    <source>
        <dbReference type="Proteomes" id="UP000095725"/>
    </source>
</evidence>